<keyword evidence="3 5" id="KW-1133">Transmembrane helix</keyword>
<evidence type="ECO:0000256" key="3">
    <source>
        <dbReference type="ARBA" id="ARBA00022989"/>
    </source>
</evidence>
<keyword evidence="6" id="KW-0808">Transferase</keyword>
<feature type="transmembrane region" description="Helical" evidence="5">
    <location>
        <begin position="40"/>
        <end position="59"/>
    </location>
</feature>
<comment type="subcellular location">
    <subcellularLocation>
        <location evidence="1">Endomembrane system</location>
        <topology evidence="1">Multi-pass membrane protein</topology>
    </subcellularLocation>
</comment>
<dbReference type="AlphaFoldDB" id="A0A0A1F6V8"/>
<feature type="transmembrane region" description="Helical" evidence="5">
    <location>
        <begin position="12"/>
        <end position="34"/>
    </location>
</feature>
<proteinExistence type="predicted"/>
<dbReference type="RefSeq" id="WP_038484325.1">
    <property type="nucleotide sequence ID" value="NZ_CP009962.1"/>
</dbReference>
<dbReference type="GO" id="GO:0032259">
    <property type="term" value="P:methylation"/>
    <property type="evidence" value="ECO:0007669"/>
    <property type="project" value="UniProtKB-KW"/>
</dbReference>
<dbReference type="InterPro" id="IPR052527">
    <property type="entry name" value="Metal_cation-efflux_comp"/>
</dbReference>
<protein>
    <submittedName>
        <fullName evidence="6">Isoprenylcysteine carboxyl methyltransferase</fullName>
    </submittedName>
</protein>
<keyword evidence="7" id="KW-1185">Reference proteome</keyword>
<dbReference type="STRING" id="279058.LT85_0254"/>
<dbReference type="EMBL" id="CP009962">
    <property type="protein sequence ID" value="AIY39414.1"/>
    <property type="molecule type" value="Genomic_DNA"/>
</dbReference>
<organism evidence="6 7">
    <name type="scientific">Collimonas arenae</name>
    <dbReference type="NCBI Taxonomy" id="279058"/>
    <lineage>
        <taxon>Bacteria</taxon>
        <taxon>Pseudomonadati</taxon>
        <taxon>Pseudomonadota</taxon>
        <taxon>Betaproteobacteria</taxon>
        <taxon>Burkholderiales</taxon>
        <taxon>Oxalobacteraceae</taxon>
        <taxon>Collimonas</taxon>
    </lineage>
</organism>
<evidence type="ECO:0000256" key="2">
    <source>
        <dbReference type="ARBA" id="ARBA00022692"/>
    </source>
</evidence>
<dbReference type="GO" id="GO:0012505">
    <property type="term" value="C:endomembrane system"/>
    <property type="evidence" value="ECO:0007669"/>
    <property type="project" value="UniProtKB-SubCell"/>
</dbReference>
<dbReference type="PANTHER" id="PTHR43847">
    <property type="entry name" value="BLL3993 PROTEIN"/>
    <property type="match status" value="1"/>
</dbReference>
<evidence type="ECO:0000313" key="6">
    <source>
        <dbReference type="EMBL" id="AIY39414.1"/>
    </source>
</evidence>
<dbReference type="Pfam" id="PF04191">
    <property type="entry name" value="PEMT"/>
    <property type="match status" value="1"/>
</dbReference>
<evidence type="ECO:0000256" key="4">
    <source>
        <dbReference type="ARBA" id="ARBA00023136"/>
    </source>
</evidence>
<sequence>MTIDSRKITAFQMLWPLGFPFVFPASMLFIAGDWLWVQCWIWGAWFIAMCWSATLYLYIKDQDLLKERLQPMNNVRQKKDATYLVYLFGFLYVVWSIVMPLDARRYMWTTGFPYSLEVLGALLLLGAWFLIFRTFSDNTFASALVRVQSERKQKVISTGVYGFVRHPMYLGAILLFVGTPLLLGSFWGLVTSPVFIFLLAVRTLGEEKMLTDELDGYVEYKRKVRYRFVPFIW</sequence>
<dbReference type="GO" id="GO:0008168">
    <property type="term" value="F:methyltransferase activity"/>
    <property type="evidence" value="ECO:0007669"/>
    <property type="project" value="UniProtKB-KW"/>
</dbReference>
<feature type="transmembrane region" description="Helical" evidence="5">
    <location>
        <begin position="155"/>
        <end position="176"/>
    </location>
</feature>
<dbReference type="Proteomes" id="UP000030302">
    <property type="component" value="Chromosome"/>
</dbReference>
<dbReference type="InterPro" id="IPR007318">
    <property type="entry name" value="Phopholipid_MeTrfase"/>
</dbReference>
<evidence type="ECO:0000313" key="7">
    <source>
        <dbReference type="Proteomes" id="UP000030302"/>
    </source>
</evidence>
<feature type="transmembrane region" description="Helical" evidence="5">
    <location>
        <begin position="182"/>
        <end position="201"/>
    </location>
</feature>
<feature type="transmembrane region" description="Helical" evidence="5">
    <location>
        <begin position="118"/>
        <end position="135"/>
    </location>
</feature>
<dbReference type="HOGENOM" id="CLU_065200_1_2_4"/>
<accession>A0A0A1F6V8</accession>
<reference evidence="7" key="1">
    <citation type="journal article" date="2014" name="Soil Biol. Biochem.">
        <title>Structure and function of bacterial communities in ageing soils: Insights from the Mendocino ecological staircase.</title>
        <authorList>
            <person name="Uroz S."/>
            <person name="Tech J.J."/>
            <person name="Sawaya N.A."/>
            <person name="Frey-Klett P."/>
            <person name="Leveau J.H.J."/>
        </authorList>
    </citation>
    <scope>NUCLEOTIDE SEQUENCE [LARGE SCALE GENOMIC DNA]</scope>
    <source>
        <strain evidence="7">Cal35</strain>
    </source>
</reference>
<keyword evidence="6" id="KW-0489">Methyltransferase</keyword>
<name>A0A0A1F6V8_9BURK</name>
<keyword evidence="2 5" id="KW-0812">Transmembrane</keyword>
<dbReference type="PANTHER" id="PTHR43847:SF1">
    <property type="entry name" value="BLL3993 PROTEIN"/>
    <property type="match status" value="1"/>
</dbReference>
<evidence type="ECO:0000256" key="5">
    <source>
        <dbReference type="SAM" id="Phobius"/>
    </source>
</evidence>
<evidence type="ECO:0000256" key="1">
    <source>
        <dbReference type="ARBA" id="ARBA00004127"/>
    </source>
</evidence>
<dbReference type="KEGG" id="care:LT85_0254"/>
<feature type="transmembrane region" description="Helical" evidence="5">
    <location>
        <begin position="80"/>
        <end position="98"/>
    </location>
</feature>
<gene>
    <name evidence="6" type="ORF">LT85_0254</name>
</gene>
<keyword evidence="4 5" id="KW-0472">Membrane</keyword>
<dbReference type="Gene3D" id="1.20.120.1630">
    <property type="match status" value="1"/>
</dbReference>